<proteinExistence type="predicted"/>
<dbReference type="EMBL" id="GG704915">
    <property type="protein sequence ID" value="KJF61256.1"/>
    <property type="molecule type" value="Genomic_DNA"/>
</dbReference>
<dbReference type="VEuPathDB" id="FungiDB:CIMG_13542"/>
<keyword evidence="3" id="KW-1185">Reference proteome</keyword>
<accession>A0A0D8JWE9</accession>
<organism evidence="2 3">
    <name type="scientific">Coccidioides immitis (strain RS)</name>
    <name type="common">Valley fever fungus</name>
    <dbReference type="NCBI Taxonomy" id="246410"/>
    <lineage>
        <taxon>Eukaryota</taxon>
        <taxon>Fungi</taxon>
        <taxon>Dikarya</taxon>
        <taxon>Ascomycota</taxon>
        <taxon>Pezizomycotina</taxon>
        <taxon>Eurotiomycetes</taxon>
        <taxon>Eurotiomycetidae</taxon>
        <taxon>Onygenales</taxon>
        <taxon>Onygenaceae</taxon>
        <taxon>Coccidioides</taxon>
    </lineage>
</organism>
<dbReference type="GeneID" id="24165169"/>
<gene>
    <name evidence="2" type="ORF">CIMG_13542</name>
</gene>
<dbReference type="Proteomes" id="UP000001261">
    <property type="component" value="Unassembled WGS sequence"/>
</dbReference>
<reference evidence="3" key="2">
    <citation type="journal article" date="2010" name="Genome Res.">
        <title>Population genomic sequencing of Coccidioides fungi reveals recent hybridization and transposon control.</title>
        <authorList>
            <person name="Neafsey D.E."/>
            <person name="Barker B.M."/>
            <person name="Sharpton T.J."/>
            <person name="Stajich J.E."/>
            <person name="Park D.J."/>
            <person name="Whiston E."/>
            <person name="Hung C.-Y."/>
            <person name="McMahan C."/>
            <person name="White J."/>
            <person name="Sykes S."/>
            <person name="Heiman D."/>
            <person name="Young S."/>
            <person name="Zeng Q."/>
            <person name="Abouelleil A."/>
            <person name="Aftuck L."/>
            <person name="Bessette D."/>
            <person name="Brown A."/>
            <person name="FitzGerald M."/>
            <person name="Lui A."/>
            <person name="Macdonald J.P."/>
            <person name="Priest M."/>
            <person name="Orbach M.J."/>
            <person name="Galgiani J.N."/>
            <person name="Kirkland T.N."/>
            <person name="Cole G.T."/>
            <person name="Birren B.W."/>
            <person name="Henn M.R."/>
            <person name="Taylor J.W."/>
            <person name="Rounsley S.D."/>
        </authorList>
    </citation>
    <scope>GENOME REANNOTATION</scope>
    <source>
        <strain evidence="3">RS</strain>
    </source>
</reference>
<sequence length="140" mass="15903">MTSFAISSLAVLKIQTVYLFVAEILNNQTKKSELSNAVSLSDISDTLSDTLSDTYSEPEDIRVQKIIQEAVAALFMKLVDNNELQQYEEPESEFWLQTILYPVHLKVLQISEDISILRSLLLGLSMLKKKYRAQFSILSI</sequence>
<dbReference type="STRING" id="246410.A0A0D8JWE9"/>
<dbReference type="AlphaFoldDB" id="A0A0D8JWE9"/>
<feature type="signal peptide" evidence="1">
    <location>
        <begin position="1"/>
        <end position="19"/>
    </location>
</feature>
<name>A0A0D8JWE9_COCIM</name>
<evidence type="ECO:0000313" key="2">
    <source>
        <dbReference type="EMBL" id="KJF61256.1"/>
    </source>
</evidence>
<reference evidence="3" key="1">
    <citation type="journal article" date="2009" name="Genome Res.">
        <title>Comparative genomic analyses of the human fungal pathogens Coccidioides and their relatives.</title>
        <authorList>
            <person name="Sharpton T.J."/>
            <person name="Stajich J.E."/>
            <person name="Rounsley S.D."/>
            <person name="Gardner M.J."/>
            <person name="Wortman J.R."/>
            <person name="Jordar V.S."/>
            <person name="Maiti R."/>
            <person name="Kodira C.D."/>
            <person name="Neafsey D.E."/>
            <person name="Zeng Q."/>
            <person name="Hung C.-Y."/>
            <person name="McMahan C."/>
            <person name="Muszewska A."/>
            <person name="Grynberg M."/>
            <person name="Mandel M.A."/>
            <person name="Kellner E.M."/>
            <person name="Barker B.M."/>
            <person name="Galgiani J.N."/>
            <person name="Orbach M.J."/>
            <person name="Kirkland T.N."/>
            <person name="Cole G.T."/>
            <person name="Henn M.R."/>
            <person name="Birren B.W."/>
            <person name="Taylor J.W."/>
        </authorList>
    </citation>
    <scope>NUCLEOTIDE SEQUENCE [LARGE SCALE GENOMIC DNA]</scope>
    <source>
        <strain evidence="3">RS</strain>
    </source>
</reference>
<feature type="chain" id="PRO_5002331099" evidence="1">
    <location>
        <begin position="20"/>
        <end position="140"/>
    </location>
</feature>
<dbReference type="InParanoid" id="A0A0D8JWE9"/>
<evidence type="ECO:0000313" key="3">
    <source>
        <dbReference type="Proteomes" id="UP000001261"/>
    </source>
</evidence>
<protein>
    <submittedName>
        <fullName evidence="2">Uncharacterized protein</fullName>
    </submittedName>
</protein>
<dbReference type="RefSeq" id="XP_004444663.1">
    <property type="nucleotide sequence ID" value="XM_004444606.1"/>
</dbReference>
<dbReference type="KEGG" id="cim:CIMG_13542"/>
<evidence type="ECO:0000256" key="1">
    <source>
        <dbReference type="SAM" id="SignalP"/>
    </source>
</evidence>
<keyword evidence="1" id="KW-0732">Signal</keyword>